<dbReference type="Pfam" id="PF02899">
    <property type="entry name" value="Phage_int_SAM_1"/>
    <property type="match status" value="1"/>
</dbReference>
<keyword evidence="7 10" id="KW-0238">DNA-binding</keyword>
<dbReference type="CDD" id="cd00798">
    <property type="entry name" value="INT_XerDC_C"/>
    <property type="match status" value="1"/>
</dbReference>
<dbReference type="InterPro" id="IPR023009">
    <property type="entry name" value="Tyrosine_recombinase_XerC/XerD"/>
</dbReference>
<dbReference type="PROSITE" id="PS51900">
    <property type="entry name" value="CB"/>
    <property type="match status" value="1"/>
</dbReference>
<dbReference type="Gene3D" id="1.10.150.130">
    <property type="match status" value="1"/>
</dbReference>
<evidence type="ECO:0000256" key="4">
    <source>
        <dbReference type="ARBA" id="ARBA00022618"/>
    </source>
</evidence>
<dbReference type="InterPro" id="IPR011932">
    <property type="entry name" value="Recomb_XerD"/>
</dbReference>
<dbReference type="GO" id="GO:0009037">
    <property type="term" value="F:tyrosine-based site-specific recombinase activity"/>
    <property type="evidence" value="ECO:0007669"/>
    <property type="project" value="UniProtKB-UniRule"/>
</dbReference>
<keyword evidence="6 10" id="KW-0229">DNA integration</keyword>
<dbReference type="HOGENOM" id="CLU_027562_9_6_10"/>
<feature type="active site" description="O-(3'-phospho-DNA)-tyrosine intermediate" evidence="10">
    <location>
        <position position="278"/>
    </location>
</feature>
<feature type="active site" evidence="10">
    <location>
        <position position="246"/>
    </location>
</feature>
<dbReference type="InterPro" id="IPR010998">
    <property type="entry name" value="Integrase_recombinase_N"/>
</dbReference>
<evidence type="ECO:0000256" key="10">
    <source>
        <dbReference type="HAMAP-Rule" id="MF_01808"/>
    </source>
</evidence>
<dbReference type="InterPro" id="IPR011010">
    <property type="entry name" value="DNA_brk_join_enz"/>
</dbReference>
<dbReference type="PANTHER" id="PTHR30349:SF81">
    <property type="entry name" value="TYROSINE RECOMBINASE XERC"/>
    <property type="match status" value="1"/>
</dbReference>
<dbReference type="Pfam" id="PF00589">
    <property type="entry name" value="Phage_integrase"/>
    <property type="match status" value="1"/>
</dbReference>
<evidence type="ECO:0000256" key="2">
    <source>
        <dbReference type="ARBA" id="ARBA00010450"/>
    </source>
</evidence>
<evidence type="ECO:0000256" key="6">
    <source>
        <dbReference type="ARBA" id="ARBA00022908"/>
    </source>
</evidence>
<dbReference type="NCBIfam" id="NF001399">
    <property type="entry name" value="PRK00283.1"/>
    <property type="match status" value="1"/>
</dbReference>
<comment type="similarity">
    <text evidence="2">Belongs to the 'phage' integrase family. XerD subfamily.</text>
</comment>
<evidence type="ECO:0000259" key="11">
    <source>
        <dbReference type="PROSITE" id="PS51898"/>
    </source>
</evidence>
<sequence>MQQGKDIIGKYKTWLRLEKSLSANSIEAYLTDLDKLTRFIESEEKDYTDITYQDLQQFVAQLRDIGIHPRSQARIISGIKSFYRFMLLDEYITVDPTELLESPKIGLKLPEVLTVNEINDILDSIDLSLPEGQRNRAMLEVLYSCGLRVSELTSLRYSDVYFDEGFIKVEGKGSKQRLVPISDTAIREIKNYLLDRNLVAVKKGYEDILFLSRRGTGLSRIMVFHVIKQQAEMAGIKKNVSPHTFRHSFATHLLEGGANLRAIQDMLGHEKITTTEIYTHIDREFLRKEILEHHPRSRYRE</sequence>
<dbReference type="GO" id="GO:0006313">
    <property type="term" value="P:DNA transposition"/>
    <property type="evidence" value="ECO:0007669"/>
    <property type="project" value="UniProtKB-UniRule"/>
</dbReference>
<comment type="caution">
    <text evidence="13">The sequence shown here is derived from an EMBL/GenBank/DDBJ whole genome shotgun (WGS) entry which is preliminary data.</text>
</comment>
<dbReference type="GO" id="GO:0051301">
    <property type="term" value="P:cell division"/>
    <property type="evidence" value="ECO:0007669"/>
    <property type="project" value="UniProtKB-KW"/>
</dbReference>
<name>A0A0F5JMI0_9BACT</name>
<dbReference type="InterPro" id="IPR004107">
    <property type="entry name" value="Integrase_SAM-like_N"/>
</dbReference>
<accession>A0A0F5JMI0</accession>
<keyword evidence="9 10" id="KW-0131">Cell cycle</keyword>
<dbReference type="NCBIfam" id="NF040815">
    <property type="entry name" value="recomb_XerA_Arch"/>
    <property type="match status" value="1"/>
</dbReference>
<evidence type="ECO:0000256" key="8">
    <source>
        <dbReference type="ARBA" id="ARBA00023172"/>
    </source>
</evidence>
<dbReference type="PATRIC" id="fig|1203610.3.peg.1545"/>
<dbReference type="STRING" id="1203610.HMPREF1536_01509"/>
<dbReference type="AlphaFoldDB" id="A0A0F5JMI0"/>
<dbReference type="HAMAP" id="MF_01808">
    <property type="entry name" value="Recomb_XerC_XerD"/>
    <property type="match status" value="1"/>
</dbReference>
<feature type="active site" evidence="10">
    <location>
        <position position="269"/>
    </location>
</feature>
<protein>
    <recommendedName>
        <fullName evidence="10">Tyrosine recombinase XerC</fullName>
    </recommendedName>
</protein>
<evidence type="ECO:0000256" key="7">
    <source>
        <dbReference type="ARBA" id="ARBA00023125"/>
    </source>
</evidence>
<reference evidence="13 14" key="1">
    <citation type="submission" date="2013-04" db="EMBL/GenBank/DDBJ databases">
        <title>The Genome Sequence of Parabacteroides gordonii DSM 23371.</title>
        <authorList>
            <consortium name="The Broad Institute Genomics Platform"/>
            <person name="Earl A."/>
            <person name="Ward D."/>
            <person name="Feldgarden M."/>
            <person name="Gevers D."/>
            <person name="Martens E."/>
            <person name="Sakamoto M."/>
            <person name="Benno Y."/>
            <person name="Suzuki N."/>
            <person name="Matsunaga N."/>
            <person name="Koshihara K."/>
            <person name="Seki M."/>
            <person name="Komiya H."/>
            <person name="Walker B."/>
            <person name="Young S."/>
            <person name="Zeng Q."/>
            <person name="Gargeya S."/>
            <person name="Fitzgerald M."/>
            <person name="Haas B."/>
            <person name="Abouelleil A."/>
            <person name="Allen A.W."/>
            <person name="Alvarado L."/>
            <person name="Arachchi H.M."/>
            <person name="Berlin A.M."/>
            <person name="Chapman S.B."/>
            <person name="Gainer-Dewar J."/>
            <person name="Goldberg J."/>
            <person name="Griggs A."/>
            <person name="Gujja S."/>
            <person name="Hansen M."/>
            <person name="Howarth C."/>
            <person name="Imamovic A."/>
            <person name="Ireland A."/>
            <person name="Larimer J."/>
            <person name="McCowan C."/>
            <person name="Murphy C."/>
            <person name="Pearson M."/>
            <person name="Poon T.W."/>
            <person name="Priest M."/>
            <person name="Roberts A."/>
            <person name="Saif S."/>
            <person name="Shea T."/>
            <person name="Sisk P."/>
            <person name="Sykes S."/>
            <person name="Wortman J."/>
            <person name="Nusbaum C."/>
            <person name="Birren B."/>
        </authorList>
    </citation>
    <scope>NUCLEOTIDE SEQUENCE [LARGE SCALE GENOMIC DNA]</scope>
    <source>
        <strain evidence="13 14">MS-1</strain>
    </source>
</reference>
<dbReference type="InterPro" id="IPR013762">
    <property type="entry name" value="Integrase-like_cat_sf"/>
</dbReference>
<evidence type="ECO:0000259" key="12">
    <source>
        <dbReference type="PROSITE" id="PS51900"/>
    </source>
</evidence>
<feature type="active site" evidence="10">
    <location>
        <position position="243"/>
    </location>
</feature>
<feature type="domain" description="Core-binding (CB)" evidence="12">
    <location>
        <begin position="2"/>
        <end position="87"/>
    </location>
</feature>
<dbReference type="SUPFAM" id="SSF56349">
    <property type="entry name" value="DNA breaking-rejoining enzymes"/>
    <property type="match status" value="1"/>
</dbReference>
<dbReference type="InterPro" id="IPR050090">
    <property type="entry name" value="Tyrosine_recombinase_XerCD"/>
</dbReference>
<dbReference type="GO" id="GO:0003677">
    <property type="term" value="F:DNA binding"/>
    <property type="evidence" value="ECO:0007669"/>
    <property type="project" value="UniProtKB-UniRule"/>
</dbReference>
<dbReference type="Gene3D" id="1.10.443.10">
    <property type="entry name" value="Intergrase catalytic core"/>
    <property type="match status" value="1"/>
</dbReference>
<dbReference type="NCBIfam" id="TIGR02225">
    <property type="entry name" value="recomb_XerD"/>
    <property type="match status" value="1"/>
</dbReference>
<gene>
    <name evidence="10" type="primary">xerC</name>
    <name evidence="13" type="ORF">HMPREF1536_01509</name>
</gene>
<dbReference type="EMBL" id="AQHW01000009">
    <property type="protein sequence ID" value="KKB58632.1"/>
    <property type="molecule type" value="Genomic_DNA"/>
</dbReference>
<keyword evidence="14" id="KW-1185">Reference proteome</keyword>
<comment type="subunit">
    <text evidence="10">Forms a cyclic heterotetrameric complex composed of two molecules of XerC and two molecules of XerD.</text>
</comment>
<feature type="active site" evidence="10">
    <location>
        <position position="148"/>
    </location>
</feature>
<evidence type="ECO:0000256" key="9">
    <source>
        <dbReference type="ARBA" id="ARBA00023306"/>
    </source>
</evidence>
<dbReference type="Proteomes" id="UP000033035">
    <property type="component" value="Unassembled WGS sequence"/>
</dbReference>
<keyword evidence="3 10" id="KW-0963">Cytoplasm</keyword>
<keyword evidence="4 10" id="KW-0132">Cell division</keyword>
<feature type="domain" description="Tyr recombinase" evidence="11">
    <location>
        <begin position="108"/>
        <end position="291"/>
    </location>
</feature>
<proteinExistence type="inferred from homology"/>
<comment type="similarity">
    <text evidence="10">Belongs to the 'phage' integrase family. XerC subfamily.</text>
</comment>
<dbReference type="PANTHER" id="PTHR30349">
    <property type="entry name" value="PHAGE INTEGRASE-RELATED"/>
    <property type="match status" value="1"/>
</dbReference>
<evidence type="ECO:0000256" key="3">
    <source>
        <dbReference type="ARBA" id="ARBA00022490"/>
    </source>
</evidence>
<evidence type="ECO:0000313" key="14">
    <source>
        <dbReference type="Proteomes" id="UP000033035"/>
    </source>
</evidence>
<keyword evidence="5 10" id="KW-0159">Chromosome partition</keyword>
<evidence type="ECO:0000256" key="1">
    <source>
        <dbReference type="ARBA" id="ARBA00004496"/>
    </source>
</evidence>
<evidence type="ECO:0000256" key="5">
    <source>
        <dbReference type="ARBA" id="ARBA00022829"/>
    </source>
</evidence>
<dbReference type="RefSeq" id="WP_028726406.1">
    <property type="nucleotide sequence ID" value="NZ_AUAE01000009.1"/>
</dbReference>
<dbReference type="InterPro" id="IPR044068">
    <property type="entry name" value="CB"/>
</dbReference>
<organism evidence="13 14">
    <name type="scientific">Parabacteroides gordonii MS-1 = DSM 23371</name>
    <dbReference type="NCBI Taxonomy" id="1203610"/>
    <lineage>
        <taxon>Bacteria</taxon>
        <taxon>Pseudomonadati</taxon>
        <taxon>Bacteroidota</taxon>
        <taxon>Bacteroidia</taxon>
        <taxon>Bacteroidales</taxon>
        <taxon>Tannerellaceae</taxon>
        <taxon>Parabacteroides</taxon>
    </lineage>
</organism>
<comment type="function">
    <text evidence="10">Site-specific tyrosine recombinase, which acts by catalyzing the cutting and rejoining of the recombining DNA molecules. The XerC-XerD complex is essential to convert dimers of the bacterial chromosome into monomers to permit their segregation at cell division. It also contributes to the segregational stability of plasmids.</text>
</comment>
<dbReference type="GO" id="GO:0005737">
    <property type="term" value="C:cytoplasm"/>
    <property type="evidence" value="ECO:0007669"/>
    <property type="project" value="UniProtKB-SubCell"/>
</dbReference>
<dbReference type="InterPro" id="IPR002104">
    <property type="entry name" value="Integrase_catalytic"/>
</dbReference>
<feature type="active site" evidence="10">
    <location>
        <position position="172"/>
    </location>
</feature>
<dbReference type="PROSITE" id="PS51898">
    <property type="entry name" value="TYR_RECOMBINASE"/>
    <property type="match status" value="1"/>
</dbReference>
<comment type="subcellular location">
    <subcellularLocation>
        <location evidence="1 10">Cytoplasm</location>
    </subcellularLocation>
</comment>
<keyword evidence="8 10" id="KW-0233">DNA recombination</keyword>
<dbReference type="GO" id="GO:0007059">
    <property type="term" value="P:chromosome segregation"/>
    <property type="evidence" value="ECO:0007669"/>
    <property type="project" value="UniProtKB-UniRule"/>
</dbReference>
<evidence type="ECO:0000313" key="13">
    <source>
        <dbReference type="EMBL" id="KKB58632.1"/>
    </source>
</evidence>